<comment type="subcellular location">
    <subcellularLocation>
        <location evidence="1 5 6">Nucleus</location>
    </subcellularLocation>
</comment>
<dbReference type="InterPro" id="IPR000047">
    <property type="entry name" value="HTH_motif"/>
</dbReference>
<evidence type="ECO:0000256" key="3">
    <source>
        <dbReference type="ARBA" id="ARBA00023155"/>
    </source>
</evidence>
<reference evidence="9" key="1">
    <citation type="submission" date="2009-10" db="EMBL/GenBank/DDBJ databases">
        <authorList>
            <person name="Freeman R.M.Jr."/>
            <person name="Wu M.M."/>
            <person name="Gerhart J.J."/>
        </authorList>
    </citation>
    <scope>NUCLEOTIDE SEQUENCE</scope>
</reference>
<dbReference type="Gene3D" id="1.10.10.60">
    <property type="entry name" value="Homeodomain-like"/>
    <property type="match status" value="1"/>
</dbReference>
<dbReference type="CTD" id="492935"/>
<dbReference type="KEGG" id="sko:100313538"/>
<dbReference type="PANTHER" id="PTHR24333:SF5">
    <property type="entry name" value="VENT HOMEOBOX"/>
    <property type="match status" value="1"/>
</dbReference>
<evidence type="ECO:0000256" key="2">
    <source>
        <dbReference type="ARBA" id="ARBA00023125"/>
    </source>
</evidence>
<dbReference type="Proteomes" id="UP000694865">
    <property type="component" value="Unplaced"/>
</dbReference>
<keyword evidence="10" id="KW-1185">Reference proteome</keyword>
<evidence type="ECO:0000256" key="6">
    <source>
        <dbReference type="RuleBase" id="RU000682"/>
    </source>
</evidence>
<feature type="region of interest" description="Disordered" evidence="7">
    <location>
        <begin position="83"/>
        <end position="112"/>
    </location>
</feature>
<dbReference type="InterPro" id="IPR009057">
    <property type="entry name" value="Homeodomain-like_sf"/>
</dbReference>
<evidence type="ECO:0000256" key="7">
    <source>
        <dbReference type="SAM" id="MobiDB-lite"/>
    </source>
</evidence>
<dbReference type="GO" id="GO:0005634">
    <property type="term" value="C:nucleus"/>
    <property type="evidence" value="ECO:0007669"/>
    <property type="project" value="UniProtKB-SubCell"/>
</dbReference>
<evidence type="ECO:0000313" key="10">
    <source>
        <dbReference type="Proteomes" id="UP000694865"/>
    </source>
</evidence>
<keyword evidence="3 5" id="KW-0371">Homeobox</keyword>
<feature type="compositionally biased region" description="Polar residues" evidence="7">
    <location>
        <begin position="206"/>
        <end position="227"/>
    </location>
</feature>
<name>D1LXH8_SACKO</name>
<dbReference type="OrthoDB" id="6268633at2759"/>
<dbReference type="RefSeq" id="NP_001161490.1">
    <property type="nucleotide sequence ID" value="NM_001168018.1"/>
</dbReference>
<accession>D1LXH8</accession>
<dbReference type="Pfam" id="PF00046">
    <property type="entry name" value="Homeodomain"/>
    <property type="match status" value="1"/>
</dbReference>
<sequence>MVQNRSSDNHSGLPSQIMKKSSNDFEVAMLLAQNRTMPMTSMGINTTVATSHHSQQAVPMTSNPTMFQIGIHCKQEPIDVVGISDSSVSSPSVSETSSDGSDSNPRRKKARTAFTNEQIGLLEKRFRLQKYLSATERVEFAESIGLTDTQVKTWFQNRRMKWKRQKKDGDDVPHHVGVYPYPMQYPSHPGLSSMVSSPSMLPQQPTPMTTVRLSSPHSQMSSPYQIPTSSYPPVSVASSASRTCAPPLPSYCSPLTSSQLRPMTGHYDIPPVMY</sequence>
<evidence type="ECO:0000313" key="9">
    <source>
        <dbReference type="EMBL" id="ACY92684.1"/>
    </source>
</evidence>
<evidence type="ECO:0000256" key="4">
    <source>
        <dbReference type="ARBA" id="ARBA00023242"/>
    </source>
</evidence>
<feature type="compositionally biased region" description="Low complexity" evidence="7">
    <location>
        <begin position="191"/>
        <end position="203"/>
    </location>
</feature>
<dbReference type="AlphaFoldDB" id="D1LXH8"/>
<reference evidence="11" key="3">
    <citation type="submission" date="2025-05" db="UniProtKB">
        <authorList>
            <consortium name="RefSeq"/>
        </authorList>
    </citation>
    <scope>IDENTIFICATION</scope>
</reference>
<dbReference type="PRINTS" id="PR00024">
    <property type="entry name" value="HOMEOBOX"/>
</dbReference>
<dbReference type="CDD" id="cd00086">
    <property type="entry name" value="homeodomain"/>
    <property type="match status" value="1"/>
</dbReference>
<dbReference type="PANTHER" id="PTHR24333">
    <property type="entry name" value="HOMEO BOX HB9 LIKE A-RELATED"/>
    <property type="match status" value="1"/>
</dbReference>
<feature type="compositionally biased region" description="Low complexity" evidence="7">
    <location>
        <begin position="83"/>
        <end position="103"/>
    </location>
</feature>
<dbReference type="EMBL" id="GU076155">
    <property type="protein sequence ID" value="ACY92684.1"/>
    <property type="molecule type" value="mRNA"/>
</dbReference>
<dbReference type="InterPro" id="IPR050848">
    <property type="entry name" value="Homeobox_TF"/>
</dbReference>
<keyword evidence="2 5" id="KW-0238">DNA-binding</keyword>
<dbReference type="InterPro" id="IPR020479">
    <property type="entry name" value="HD_metazoa"/>
</dbReference>
<dbReference type="PROSITE" id="PS00027">
    <property type="entry name" value="HOMEOBOX_1"/>
    <property type="match status" value="1"/>
</dbReference>
<proteinExistence type="evidence at transcript level"/>
<evidence type="ECO:0000313" key="11">
    <source>
        <dbReference type="RefSeq" id="NP_001161490.1"/>
    </source>
</evidence>
<organism evidence="9">
    <name type="scientific">Saccoglossus kowalevskii</name>
    <name type="common">Acorn worm</name>
    <dbReference type="NCBI Taxonomy" id="10224"/>
    <lineage>
        <taxon>Eukaryota</taxon>
        <taxon>Metazoa</taxon>
        <taxon>Hemichordata</taxon>
        <taxon>Enteropneusta</taxon>
        <taxon>Harrimaniidae</taxon>
        <taxon>Saccoglossus</taxon>
    </lineage>
</organism>
<dbReference type="PRINTS" id="PR00031">
    <property type="entry name" value="HTHREPRESSR"/>
</dbReference>
<dbReference type="GO" id="GO:0003677">
    <property type="term" value="F:DNA binding"/>
    <property type="evidence" value="ECO:0007669"/>
    <property type="project" value="UniProtKB-UniRule"/>
</dbReference>
<reference evidence="9" key="2">
    <citation type="submission" date="2009-11" db="EMBL/GenBank/DDBJ databases">
        <title>Ectodermal fate specification in Saccoglossus kowelevskii.</title>
        <authorList>
            <person name="Cunningham D."/>
            <person name="Gerhart J.J."/>
            <person name="Casey E.S."/>
        </authorList>
    </citation>
    <scope>NUCLEOTIDE SEQUENCE</scope>
</reference>
<dbReference type="GO" id="GO:0000981">
    <property type="term" value="F:DNA-binding transcription factor activity, RNA polymerase II-specific"/>
    <property type="evidence" value="ECO:0007669"/>
    <property type="project" value="InterPro"/>
</dbReference>
<gene>
    <name evidence="11" type="primary">Vent1</name>
</gene>
<dbReference type="PROSITE" id="PS50071">
    <property type="entry name" value="HOMEOBOX_2"/>
    <property type="match status" value="1"/>
</dbReference>
<evidence type="ECO:0000256" key="1">
    <source>
        <dbReference type="ARBA" id="ARBA00004123"/>
    </source>
</evidence>
<dbReference type="InterPro" id="IPR017970">
    <property type="entry name" value="Homeobox_CS"/>
</dbReference>
<protein>
    <submittedName>
        <fullName evidence="9 11">Vent 1 transcription factor</fullName>
    </submittedName>
</protein>
<dbReference type="FunFam" id="1.10.10.60:FF:000723">
    <property type="entry name" value="Vent homeobox 2"/>
    <property type="match status" value="1"/>
</dbReference>
<evidence type="ECO:0000256" key="5">
    <source>
        <dbReference type="PROSITE-ProRule" id="PRU00108"/>
    </source>
</evidence>
<dbReference type="SMART" id="SM00389">
    <property type="entry name" value="HOX"/>
    <property type="match status" value="1"/>
</dbReference>
<dbReference type="SUPFAM" id="SSF46689">
    <property type="entry name" value="Homeodomain-like"/>
    <property type="match status" value="1"/>
</dbReference>
<dbReference type="InterPro" id="IPR001356">
    <property type="entry name" value="HD"/>
</dbReference>
<evidence type="ECO:0000259" key="8">
    <source>
        <dbReference type="PROSITE" id="PS50071"/>
    </source>
</evidence>
<dbReference type="GeneID" id="100313538"/>
<feature type="DNA-binding region" description="Homeobox" evidence="5">
    <location>
        <begin position="107"/>
        <end position="166"/>
    </location>
</feature>
<keyword evidence="4 5" id="KW-0539">Nucleus</keyword>
<feature type="domain" description="Homeobox" evidence="8">
    <location>
        <begin position="105"/>
        <end position="165"/>
    </location>
</feature>
<feature type="region of interest" description="Disordered" evidence="7">
    <location>
        <begin position="191"/>
        <end position="227"/>
    </location>
</feature>